<evidence type="ECO:0000313" key="2">
    <source>
        <dbReference type="EMBL" id="QLI71498.1"/>
    </source>
</evidence>
<name>A0A7D5V0G0_9HYPO</name>
<organism evidence="2 3">
    <name type="scientific">Metarhizium brunneum</name>
    <dbReference type="NCBI Taxonomy" id="500148"/>
    <lineage>
        <taxon>Eukaryota</taxon>
        <taxon>Fungi</taxon>
        <taxon>Dikarya</taxon>
        <taxon>Ascomycota</taxon>
        <taxon>Pezizomycotina</taxon>
        <taxon>Sordariomycetes</taxon>
        <taxon>Hypocreomycetidae</taxon>
        <taxon>Hypocreales</taxon>
        <taxon>Clavicipitaceae</taxon>
        <taxon>Metarhizium</taxon>
    </lineage>
</organism>
<feature type="signal peptide" evidence="1">
    <location>
        <begin position="1"/>
        <end position="20"/>
    </location>
</feature>
<keyword evidence="3" id="KW-1185">Reference proteome</keyword>
<gene>
    <name evidence="2" type="ORF">G6M90_00g078110</name>
</gene>
<protein>
    <submittedName>
        <fullName evidence="2">Uncharacterized protein</fullName>
    </submittedName>
</protein>
<feature type="chain" id="PRO_5028920625" evidence="1">
    <location>
        <begin position="21"/>
        <end position="104"/>
    </location>
</feature>
<keyword evidence="1" id="KW-0732">Signal</keyword>
<dbReference type="EMBL" id="CP058935">
    <property type="protein sequence ID" value="QLI71498.1"/>
    <property type="molecule type" value="Genomic_DNA"/>
</dbReference>
<dbReference type="GeneID" id="90967991"/>
<dbReference type="Proteomes" id="UP000510686">
    <property type="component" value="Chromosome 4"/>
</dbReference>
<proteinExistence type="predicted"/>
<dbReference type="AlphaFoldDB" id="A0A7D5V0G0"/>
<dbReference type="OrthoDB" id="5411942at2759"/>
<dbReference type="KEGG" id="mbrn:90967991"/>
<sequence>MPPSFVLSAILSIASATAAAAELKPTKCATKVTIVTKLTGTTTIYKSVAAVPWEVDCRDCDLIVVTKTLGSLKPTITVTSDFILMHPPICTWFPEAPSQSPDLS</sequence>
<dbReference type="RefSeq" id="XP_065987259.1">
    <property type="nucleotide sequence ID" value="XM_066131081.1"/>
</dbReference>
<reference evidence="2 3" key="1">
    <citation type="submission" date="2020-07" db="EMBL/GenBank/DDBJ databases">
        <title>Telomere length de novo assembly of all 7 chromosomes of the fungus, Metarhizium brunneum, using a novel assembly pipeline.</title>
        <authorList>
            <person name="Saud z."/>
            <person name="Kortsinoglou A."/>
            <person name="Kouvelis V.N."/>
            <person name="Butt T.M."/>
        </authorList>
    </citation>
    <scope>NUCLEOTIDE SEQUENCE [LARGE SCALE GENOMIC DNA]</scope>
    <source>
        <strain evidence="2 3">4556</strain>
    </source>
</reference>
<evidence type="ECO:0000313" key="3">
    <source>
        <dbReference type="Proteomes" id="UP000510686"/>
    </source>
</evidence>
<accession>A0A7D5V0G0</accession>
<evidence type="ECO:0000256" key="1">
    <source>
        <dbReference type="SAM" id="SignalP"/>
    </source>
</evidence>